<dbReference type="GO" id="GO:0016787">
    <property type="term" value="F:hydrolase activity"/>
    <property type="evidence" value="ECO:0007669"/>
    <property type="project" value="UniProtKB-KW"/>
</dbReference>
<dbReference type="InterPro" id="IPR019199">
    <property type="entry name" value="Virulence_VapD/CRISPR_Cas2"/>
</dbReference>
<dbReference type="PANTHER" id="PTHR34405">
    <property type="entry name" value="CRISPR-ASSOCIATED ENDORIBONUCLEASE CAS2"/>
    <property type="match status" value="1"/>
</dbReference>
<dbReference type="CDD" id="cd09725">
    <property type="entry name" value="Cas2_I_II_III"/>
    <property type="match status" value="1"/>
</dbReference>
<evidence type="ECO:0000256" key="5">
    <source>
        <dbReference type="ARBA" id="ARBA00022759"/>
    </source>
</evidence>
<dbReference type="NCBIfam" id="TIGR01573">
    <property type="entry name" value="cas2"/>
    <property type="match status" value="1"/>
</dbReference>
<dbReference type="HAMAP" id="MF_01471">
    <property type="entry name" value="Cas2"/>
    <property type="match status" value="1"/>
</dbReference>
<evidence type="ECO:0000313" key="11">
    <source>
        <dbReference type="Proteomes" id="UP000442619"/>
    </source>
</evidence>
<dbReference type="RefSeq" id="WP_154515019.1">
    <property type="nucleotide sequence ID" value="NZ_VUNM01000007.1"/>
</dbReference>
<protein>
    <recommendedName>
        <fullName evidence="9">CRISPR-associated endoribonuclease Cas2</fullName>
        <ecNumber evidence="9">3.1.-.-</ecNumber>
    </recommendedName>
</protein>
<keyword evidence="4 9" id="KW-0479">Metal-binding</keyword>
<dbReference type="Pfam" id="PF09827">
    <property type="entry name" value="CRISPR_Cas2"/>
    <property type="match status" value="1"/>
</dbReference>
<dbReference type="InterPro" id="IPR021127">
    <property type="entry name" value="CRISPR_associated_Cas2"/>
</dbReference>
<accession>A0A844FTK9</accession>
<dbReference type="GO" id="GO:0051607">
    <property type="term" value="P:defense response to virus"/>
    <property type="evidence" value="ECO:0007669"/>
    <property type="project" value="UniProtKB-UniRule"/>
</dbReference>
<dbReference type="EMBL" id="VUNM01000007">
    <property type="protein sequence ID" value="MST88906.1"/>
    <property type="molecule type" value="Genomic_DNA"/>
</dbReference>
<reference evidence="10 11" key="1">
    <citation type="submission" date="2019-08" db="EMBL/GenBank/DDBJ databases">
        <title>In-depth cultivation of the pig gut microbiome towards novel bacterial diversity and tailored functional studies.</title>
        <authorList>
            <person name="Wylensek D."/>
            <person name="Hitch T.C.A."/>
            <person name="Clavel T."/>
        </authorList>
    </citation>
    <scope>NUCLEOTIDE SEQUENCE [LARGE SCALE GENOMIC DNA]</scope>
    <source>
        <strain evidence="10 11">CA-Schmier-601-WT-3</strain>
    </source>
</reference>
<keyword evidence="11" id="KW-1185">Reference proteome</keyword>
<dbReference type="GO" id="GO:0046872">
    <property type="term" value="F:metal ion binding"/>
    <property type="evidence" value="ECO:0007669"/>
    <property type="project" value="UniProtKB-UniRule"/>
</dbReference>
<sequence>MYVICVYDVNEKRCPKVMKVLRKYLFHIQNSVFEGELTPAKYKILQKELNQITADEDQIIFYYSYSNKSINKIVNGKRGNQHENIII</sequence>
<dbReference type="Proteomes" id="UP000442619">
    <property type="component" value="Unassembled WGS sequence"/>
</dbReference>
<comment type="subunit">
    <text evidence="9">Homodimer, forms a heterotetramer with a Cas1 homodimer.</text>
</comment>
<evidence type="ECO:0000256" key="6">
    <source>
        <dbReference type="ARBA" id="ARBA00022801"/>
    </source>
</evidence>
<comment type="caution">
    <text evidence="10">The sequence shown here is derived from an EMBL/GenBank/DDBJ whole genome shotgun (WGS) entry which is preliminary data.</text>
</comment>
<comment type="cofactor">
    <cofactor evidence="1 9">
        <name>Mg(2+)</name>
        <dbReference type="ChEBI" id="CHEBI:18420"/>
    </cofactor>
</comment>
<evidence type="ECO:0000256" key="4">
    <source>
        <dbReference type="ARBA" id="ARBA00022723"/>
    </source>
</evidence>
<feature type="binding site" evidence="9">
    <location>
        <position position="8"/>
    </location>
    <ligand>
        <name>Mg(2+)</name>
        <dbReference type="ChEBI" id="CHEBI:18420"/>
        <note>catalytic</note>
    </ligand>
</feature>
<dbReference type="GO" id="GO:0004521">
    <property type="term" value="F:RNA endonuclease activity"/>
    <property type="evidence" value="ECO:0007669"/>
    <property type="project" value="InterPro"/>
</dbReference>
<dbReference type="GO" id="GO:0043571">
    <property type="term" value="P:maintenance of CRISPR repeat elements"/>
    <property type="evidence" value="ECO:0007669"/>
    <property type="project" value="UniProtKB-UniRule"/>
</dbReference>
<dbReference type="EC" id="3.1.-.-" evidence="9"/>
<keyword evidence="8 9" id="KW-0051">Antiviral defense</keyword>
<evidence type="ECO:0000256" key="1">
    <source>
        <dbReference type="ARBA" id="ARBA00001946"/>
    </source>
</evidence>
<evidence type="ECO:0000256" key="8">
    <source>
        <dbReference type="ARBA" id="ARBA00023118"/>
    </source>
</evidence>
<proteinExistence type="inferred from homology"/>
<dbReference type="Gene3D" id="3.30.70.240">
    <property type="match status" value="1"/>
</dbReference>
<evidence type="ECO:0000256" key="2">
    <source>
        <dbReference type="ARBA" id="ARBA00009959"/>
    </source>
</evidence>
<keyword evidence="6 9" id="KW-0378">Hydrolase</keyword>
<evidence type="ECO:0000313" key="10">
    <source>
        <dbReference type="EMBL" id="MST88906.1"/>
    </source>
</evidence>
<dbReference type="SUPFAM" id="SSF143430">
    <property type="entry name" value="TTP0101/SSO1404-like"/>
    <property type="match status" value="1"/>
</dbReference>
<keyword evidence="5 9" id="KW-0255">Endonuclease</keyword>
<comment type="function">
    <text evidence="9">CRISPR (clustered regularly interspaced short palindromic repeat), is an adaptive immune system that provides protection against mobile genetic elements (viruses, transposable elements and conjugative plasmids). CRISPR clusters contain sequences complementary to antecedent mobile elements and target invading nucleic acids. CRISPR clusters are transcribed and processed into CRISPR RNA (crRNA). Functions as a ssRNA-specific endoribonuclease. Involved in the integration of spacer DNA into the CRISPR cassette.</text>
</comment>
<dbReference type="PANTHER" id="PTHR34405:SF1">
    <property type="entry name" value="CRISPR-ASSOCIATED ENDORIBONUCLEASE CAS2"/>
    <property type="match status" value="1"/>
</dbReference>
<gene>
    <name evidence="9 10" type="primary">cas2</name>
    <name evidence="10" type="ORF">FYJ79_04830</name>
</gene>
<name>A0A844FTK9_9FIRM</name>
<evidence type="ECO:0000256" key="3">
    <source>
        <dbReference type="ARBA" id="ARBA00022722"/>
    </source>
</evidence>
<comment type="similarity">
    <text evidence="2 9">Belongs to the CRISPR-associated endoribonuclease Cas2 protein family.</text>
</comment>
<evidence type="ECO:0000256" key="9">
    <source>
        <dbReference type="HAMAP-Rule" id="MF_01471"/>
    </source>
</evidence>
<dbReference type="AlphaFoldDB" id="A0A844FTK9"/>
<keyword evidence="3 9" id="KW-0540">Nuclease</keyword>
<keyword evidence="7 9" id="KW-0460">Magnesium</keyword>
<evidence type="ECO:0000256" key="7">
    <source>
        <dbReference type="ARBA" id="ARBA00022842"/>
    </source>
</evidence>
<organism evidence="10 11">
    <name type="scientific">Sharpea porci</name>
    <dbReference type="NCBI Taxonomy" id="2652286"/>
    <lineage>
        <taxon>Bacteria</taxon>
        <taxon>Bacillati</taxon>
        <taxon>Bacillota</taxon>
        <taxon>Erysipelotrichia</taxon>
        <taxon>Erysipelotrichales</taxon>
        <taxon>Coprobacillaceae</taxon>
        <taxon>Sharpea</taxon>
    </lineage>
</organism>